<dbReference type="PANTHER" id="PTHR43280:SF2">
    <property type="entry name" value="HTH-TYPE TRANSCRIPTIONAL REGULATOR EXSA"/>
    <property type="match status" value="1"/>
</dbReference>
<keyword evidence="3" id="KW-0804">Transcription</keyword>
<evidence type="ECO:0000256" key="2">
    <source>
        <dbReference type="ARBA" id="ARBA00023125"/>
    </source>
</evidence>
<feature type="transmembrane region" description="Helical" evidence="4">
    <location>
        <begin position="41"/>
        <end position="63"/>
    </location>
</feature>
<feature type="transmembrane region" description="Helical" evidence="4">
    <location>
        <begin position="196"/>
        <end position="215"/>
    </location>
</feature>
<evidence type="ECO:0000256" key="1">
    <source>
        <dbReference type="ARBA" id="ARBA00023015"/>
    </source>
</evidence>
<feature type="domain" description="HTH araC/xylS-type" evidence="5">
    <location>
        <begin position="251"/>
        <end position="355"/>
    </location>
</feature>
<keyword evidence="4" id="KW-1133">Transmembrane helix</keyword>
<evidence type="ECO:0000313" key="7">
    <source>
        <dbReference type="Proteomes" id="UP001255246"/>
    </source>
</evidence>
<dbReference type="Gene3D" id="1.10.10.60">
    <property type="entry name" value="Homeodomain-like"/>
    <property type="match status" value="2"/>
</dbReference>
<keyword evidence="2" id="KW-0238">DNA-binding</keyword>
<name>A0ABU3A6B0_9FLAO</name>
<keyword evidence="7" id="KW-1185">Reference proteome</keyword>
<dbReference type="EMBL" id="JAVRHR010000001">
    <property type="protein sequence ID" value="MDT0605504.1"/>
    <property type="molecule type" value="Genomic_DNA"/>
</dbReference>
<dbReference type="InterPro" id="IPR009057">
    <property type="entry name" value="Homeodomain-like_sf"/>
</dbReference>
<comment type="caution">
    <text evidence="6">The sequence shown here is derived from an EMBL/GenBank/DDBJ whole genome shotgun (WGS) entry which is preliminary data.</text>
</comment>
<feature type="transmembrane region" description="Helical" evidence="4">
    <location>
        <begin position="103"/>
        <end position="122"/>
    </location>
</feature>
<dbReference type="InterPro" id="IPR018060">
    <property type="entry name" value="HTH_AraC"/>
</dbReference>
<dbReference type="Proteomes" id="UP001255246">
    <property type="component" value="Unassembled WGS sequence"/>
</dbReference>
<accession>A0ABU3A6B0</accession>
<feature type="transmembrane region" description="Helical" evidence="4">
    <location>
        <begin position="166"/>
        <end position="184"/>
    </location>
</feature>
<evidence type="ECO:0000256" key="3">
    <source>
        <dbReference type="ARBA" id="ARBA00023163"/>
    </source>
</evidence>
<dbReference type="RefSeq" id="WP_311349076.1">
    <property type="nucleotide sequence ID" value="NZ_JAVRHR010000001.1"/>
</dbReference>
<organism evidence="6 7">
    <name type="scientific">Croceitalea rosinachiae</name>
    <dbReference type="NCBI Taxonomy" id="3075596"/>
    <lineage>
        <taxon>Bacteria</taxon>
        <taxon>Pseudomonadati</taxon>
        <taxon>Bacteroidota</taxon>
        <taxon>Flavobacteriia</taxon>
        <taxon>Flavobacteriales</taxon>
        <taxon>Flavobacteriaceae</taxon>
        <taxon>Croceitalea</taxon>
    </lineage>
</organism>
<keyword evidence="4" id="KW-0472">Membrane</keyword>
<dbReference type="PANTHER" id="PTHR43280">
    <property type="entry name" value="ARAC-FAMILY TRANSCRIPTIONAL REGULATOR"/>
    <property type="match status" value="1"/>
</dbReference>
<feature type="transmembrane region" description="Helical" evidence="4">
    <location>
        <begin position="128"/>
        <end position="146"/>
    </location>
</feature>
<evidence type="ECO:0000256" key="4">
    <source>
        <dbReference type="SAM" id="Phobius"/>
    </source>
</evidence>
<dbReference type="Pfam" id="PF12833">
    <property type="entry name" value="HTH_18"/>
    <property type="match status" value="1"/>
</dbReference>
<protein>
    <submittedName>
        <fullName evidence="6">Helix-turn-helix domain-containing protein</fullName>
    </submittedName>
</protein>
<dbReference type="PROSITE" id="PS01124">
    <property type="entry name" value="HTH_ARAC_FAMILY_2"/>
    <property type="match status" value="1"/>
</dbReference>
<proteinExistence type="predicted"/>
<evidence type="ECO:0000259" key="5">
    <source>
        <dbReference type="PROSITE" id="PS01124"/>
    </source>
</evidence>
<reference evidence="6 7" key="1">
    <citation type="submission" date="2023-09" db="EMBL/GenBank/DDBJ databases">
        <authorList>
            <person name="Rey-Velasco X."/>
        </authorList>
    </citation>
    <scope>NUCLEOTIDE SEQUENCE [LARGE SCALE GENOMIC DNA]</scope>
    <source>
        <strain evidence="6 7">F388</strain>
    </source>
</reference>
<dbReference type="SUPFAM" id="SSF46689">
    <property type="entry name" value="Homeodomain-like"/>
    <property type="match status" value="1"/>
</dbReference>
<dbReference type="SMART" id="SM00342">
    <property type="entry name" value="HTH_ARAC"/>
    <property type="match status" value="1"/>
</dbReference>
<gene>
    <name evidence="6" type="ORF">RM706_00595</name>
</gene>
<keyword evidence="4" id="KW-0812">Transmembrane</keyword>
<sequence length="359" mass="40864">MMHVDLQFSLRELVQAIIGFQSLLFFVVMVIGASRNRWSDLFLGGFFLLLGAQMIVLISEGIMECSSCFDGFLCVFGFGYGPVIYLFVQSLIYRDYRPQKKQLLHIAPVLLLSLGGFLGLNLCPRIGSLLYVSILIYLVLTIKSVVRYHKMVHATQSTDSSVNLKWIQWMMIFFVITLLFDLFQHFYNSIDLIGDITPVEISLLILVNGMFYLGIRQPLLFKGIGPSDVQFAEEHLNVNHSSSEDIPVKLEEVNQFLLDSKVYQKSDLSLSALAREQDISPRQLSQLINRYAGKSFMDYINTFRIDYAKQRLQNPLDPGETIQEVMYGSGFNSKSSFNTIFKAKTGQTPSQYKKTVSKK</sequence>
<evidence type="ECO:0000313" key="6">
    <source>
        <dbReference type="EMBL" id="MDT0605504.1"/>
    </source>
</evidence>
<feature type="transmembrane region" description="Helical" evidence="4">
    <location>
        <begin position="13"/>
        <end position="34"/>
    </location>
</feature>
<keyword evidence="1" id="KW-0805">Transcription regulation</keyword>
<feature type="transmembrane region" description="Helical" evidence="4">
    <location>
        <begin position="69"/>
        <end position="91"/>
    </location>
</feature>